<evidence type="ECO:0000256" key="11">
    <source>
        <dbReference type="ARBA" id="ARBA00023136"/>
    </source>
</evidence>
<dbReference type="CDD" id="cd00310">
    <property type="entry name" value="ATP-synt_Fo_a_6"/>
    <property type="match status" value="1"/>
</dbReference>
<comment type="subcellular location">
    <subcellularLocation>
        <location evidence="2">Membrane</location>
        <topology evidence="2">Multi-pass membrane protein</topology>
    </subcellularLocation>
</comment>
<accession>A0A1D1ZBV4</accession>
<sequence length="108" mass="12119">MFTNKILAHLVPSGTPTPLIRFIVLIEIIRNFIRSLTLRIRLIANIISGHLLLTLIGNIIEKIGILILLILILIQGILRSLELGVAFIQSYVFSILITLYSDDSDLKN</sequence>
<keyword evidence="11 14" id="KW-0472">Membrane</keyword>
<dbReference type="AlphaFoldDB" id="A0A1D1ZBV4"/>
<dbReference type="SUPFAM" id="SSF81336">
    <property type="entry name" value="F1F0 ATP synthase subunit A"/>
    <property type="match status" value="1"/>
</dbReference>
<comment type="function">
    <text evidence="1">Mitochondrial membrane ATP synthase (F(1)F(0) ATP synthase or Complex V) produces ATP from ADP in the presence of a proton gradient across the membrane which is generated by electron transport complexes of the respiratory chain. F-type ATPases consist of two structural domains, F(1) - containing the extramembraneous catalytic core and F(0) - containing the membrane proton channel, linked together by a central stalk and a peripheral stalk. During catalysis, ATP synthesis in the catalytic domain of F(1) is coupled via a rotary mechanism of the central stalk subunits to proton translocation. Key component of the proton channel; it may play a direct role in the translocation of protons across the membrane.</text>
</comment>
<feature type="transmembrane region" description="Helical" evidence="14">
    <location>
        <begin position="83"/>
        <end position="101"/>
    </location>
</feature>
<keyword evidence="7 14" id="KW-0812">Transmembrane</keyword>
<dbReference type="Pfam" id="PF00119">
    <property type="entry name" value="ATP-synt_A"/>
    <property type="match status" value="1"/>
</dbReference>
<evidence type="ECO:0000256" key="14">
    <source>
        <dbReference type="SAM" id="Phobius"/>
    </source>
</evidence>
<name>A0A1D1ZBV4_9ARAE</name>
<evidence type="ECO:0000256" key="3">
    <source>
        <dbReference type="ARBA" id="ARBA00006810"/>
    </source>
</evidence>
<dbReference type="PRINTS" id="PR00123">
    <property type="entry name" value="ATPASEA"/>
</dbReference>
<dbReference type="PANTHER" id="PTHR11410:SF0">
    <property type="entry name" value="ATP SYNTHASE SUBUNIT A"/>
    <property type="match status" value="1"/>
</dbReference>
<dbReference type="InterPro" id="IPR000568">
    <property type="entry name" value="ATP_synth_F0_asu"/>
</dbReference>
<comment type="similarity">
    <text evidence="3">Belongs to the ATPase A chain family.</text>
</comment>
<feature type="transmembrane region" description="Helical" evidence="14">
    <location>
        <begin position="50"/>
        <end position="77"/>
    </location>
</feature>
<evidence type="ECO:0000256" key="13">
    <source>
        <dbReference type="ARBA" id="ARBA00032954"/>
    </source>
</evidence>
<dbReference type="NCBIfam" id="TIGR01131">
    <property type="entry name" value="ATP_synt_6_or_A"/>
    <property type="match status" value="1"/>
</dbReference>
<evidence type="ECO:0000256" key="4">
    <source>
        <dbReference type="ARBA" id="ARBA00011648"/>
    </source>
</evidence>
<evidence type="ECO:0000256" key="2">
    <source>
        <dbReference type="ARBA" id="ARBA00004141"/>
    </source>
</evidence>
<feature type="transmembrane region" description="Helical" evidence="14">
    <location>
        <begin position="6"/>
        <end position="29"/>
    </location>
</feature>
<evidence type="ECO:0000256" key="12">
    <source>
        <dbReference type="ARBA" id="ARBA00023310"/>
    </source>
</evidence>
<evidence type="ECO:0000313" key="15">
    <source>
        <dbReference type="EMBL" id="JAT64303.1"/>
    </source>
</evidence>
<evidence type="ECO:0000256" key="7">
    <source>
        <dbReference type="ARBA" id="ARBA00022692"/>
    </source>
</evidence>
<dbReference type="InterPro" id="IPR045083">
    <property type="entry name" value="ATP_synth_F0_asu_bact/mt"/>
</dbReference>
<keyword evidence="9 14" id="KW-1133">Transmembrane helix</keyword>
<evidence type="ECO:0000256" key="8">
    <source>
        <dbReference type="ARBA" id="ARBA00022781"/>
    </source>
</evidence>
<dbReference type="Gene3D" id="1.20.120.220">
    <property type="entry name" value="ATP synthase, F0 complex, subunit A"/>
    <property type="match status" value="1"/>
</dbReference>
<keyword evidence="10" id="KW-0406">Ion transport</keyword>
<reference evidence="15" key="1">
    <citation type="submission" date="2015-07" db="EMBL/GenBank/DDBJ databases">
        <title>Transcriptome Assembly of Anthurium amnicola.</title>
        <authorList>
            <person name="Suzuki J."/>
        </authorList>
    </citation>
    <scope>NUCLEOTIDE SEQUENCE</scope>
</reference>
<evidence type="ECO:0000256" key="9">
    <source>
        <dbReference type="ARBA" id="ARBA00022989"/>
    </source>
</evidence>
<comment type="subunit">
    <text evidence="4">F-type ATPases have 2 components, CF(1) - the catalytic core - and CF(0) - the membrane proton channel. CF(1) has five subunits: alpha(3), beta(3), gamma(1), delta(1), epsilon(1). CF(0) has three main subunits: a, b and c.</text>
</comment>
<organism evidence="15">
    <name type="scientific">Anthurium amnicola</name>
    <dbReference type="NCBI Taxonomy" id="1678845"/>
    <lineage>
        <taxon>Eukaryota</taxon>
        <taxon>Viridiplantae</taxon>
        <taxon>Streptophyta</taxon>
        <taxon>Embryophyta</taxon>
        <taxon>Tracheophyta</taxon>
        <taxon>Spermatophyta</taxon>
        <taxon>Magnoliopsida</taxon>
        <taxon>Liliopsida</taxon>
        <taxon>Araceae</taxon>
        <taxon>Pothoideae</taxon>
        <taxon>Potheae</taxon>
        <taxon>Anthurium</taxon>
    </lineage>
</organism>
<dbReference type="EMBL" id="GDJX01003633">
    <property type="protein sequence ID" value="JAT64303.1"/>
    <property type="molecule type" value="Transcribed_RNA"/>
</dbReference>
<evidence type="ECO:0000256" key="5">
    <source>
        <dbReference type="ARBA" id="ARBA00022448"/>
    </source>
</evidence>
<evidence type="ECO:0000256" key="6">
    <source>
        <dbReference type="ARBA" id="ARBA00022547"/>
    </source>
</evidence>
<protein>
    <recommendedName>
        <fullName evidence="13">F-ATPase protein 6</fullName>
    </recommendedName>
</protein>
<gene>
    <name evidence="15" type="primary">ATP6_6</name>
    <name evidence="15" type="ORF">g.14386</name>
</gene>
<keyword evidence="12" id="KW-0066">ATP synthesis</keyword>
<evidence type="ECO:0000256" key="1">
    <source>
        <dbReference type="ARBA" id="ARBA00002070"/>
    </source>
</evidence>
<dbReference type="GO" id="GO:0045259">
    <property type="term" value="C:proton-transporting ATP synthase complex"/>
    <property type="evidence" value="ECO:0007669"/>
    <property type="project" value="UniProtKB-KW"/>
</dbReference>
<dbReference type="PANTHER" id="PTHR11410">
    <property type="entry name" value="ATP SYNTHASE SUBUNIT A"/>
    <property type="match status" value="1"/>
</dbReference>
<keyword evidence="5" id="KW-0813">Transport</keyword>
<evidence type="ECO:0000256" key="10">
    <source>
        <dbReference type="ARBA" id="ARBA00023065"/>
    </source>
</evidence>
<keyword evidence="8" id="KW-0375">Hydrogen ion transport</keyword>
<dbReference type="GO" id="GO:0046933">
    <property type="term" value="F:proton-transporting ATP synthase activity, rotational mechanism"/>
    <property type="evidence" value="ECO:0007669"/>
    <property type="project" value="TreeGrafter"/>
</dbReference>
<dbReference type="InterPro" id="IPR035908">
    <property type="entry name" value="F0_ATP_A_sf"/>
</dbReference>
<proteinExistence type="inferred from homology"/>
<keyword evidence="6" id="KW-0138">CF(0)</keyword>